<evidence type="ECO:0000256" key="1">
    <source>
        <dbReference type="SAM" id="Phobius"/>
    </source>
</evidence>
<dbReference type="EMBL" id="JAPFQN010000003">
    <property type="protein sequence ID" value="MCX2743302.1"/>
    <property type="molecule type" value="Genomic_DNA"/>
</dbReference>
<sequence>MSPELIITIMSGALIIFGIVLWKENDYLILHGRKTKAIIFKNNYEYSRSGGIYYPVVRFTTKNEEWITQQLNTGFKPALKEGSNIEVIYDPEDPTNVKINNAFLMEILPKIFLAAGIVGFVLGILDYLEVLEIFNFNQ</sequence>
<dbReference type="Pfam" id="PF12158">
    <property type="entry name" value="DUF3592"/>
    <property type="match status" value="1"/>
</dbReference>
<dbReference type="InterPro" id="IPR021994">
    <property type="entry name" value="DUF3592"/>
</dbReference>
<evidence type="ECO:0000313" key="4">
    <source>
        <dbReference type="Proteomes" id="UP001209885"/>
    </source>
</evidence>
<feature type="transmembrane region" description="Helical" evidence="1">
    <location>
        <begin position="107"/>
        <end position="128"/>
    </location>
</feature>
<feature type="domain" description="DUF3592" evidence="2">
    <location>
        <begin position="45"/>
        <end position="100"/>
    </location>
</feature>
<keyword evidence="1" id="KW-0472">Membrane</keyword>
<dbReference type="Proteomes" id="UP001209885">
    <property type="component" value="Unassembled WGS sequence"/>
</dbReference>
<gene>
    <name evidence="3" type="ORF">OO013_05465</name>
</gene>
<comment type="caution">
    <text evidence="3">The sequence shown here is derived from an EMBL/GenBank/DDBJ whole genome shotgun (WGS) entry which is preliminary data.</text>
</comment>
<keyword evidence="1" id="KW-1133">Transmembrane helix</keyword>
<evidence type="ECO:0000259" key="2">
    <source>
        <dbReference type="Pfam" id="PF12158"/>
    </source>
</evidence>
<keyword evidence="4" id="KW-1185">Reference proteome</keyword>
<protein>
    <submittedName>
        <fullName evidence="3">DUF3592 domain-containing protein</fullName>
    </submittedName>
</protein>
<reference evidence="3 4" key="1">
    <citation type="submission" date="2022-11" db="EMBL/GenBank/DDBJ databases">
        <title>The characterization of three novel Bacteroidetes species and genomic analysis of their roles in tidal elemental geochemical cycles.</title>
        <authorList>
            <person name="Ma K."/>
        </authorList>
    </citation>
    <scope>NUCLEOTIDE SEQUENCE [LARGE SCALE GENOMIC DNA]</scope>
    <source>
        <strain evidence="3 4">M17</strain>
    </source>
</reference>
<feature type="transmembrane region" description="Helical" evidence="1">
    <location>
        <begin position="6"/>
        <end position="23"/>
    </location>
</feature>
<keyword evidence="1" id="KW-0812">Transmembrane</keyword>
<proteinExistence type="predicted"/>
<dbReference type="RefSeq" id="WP_266055678.1">
    <property type="nucleotide sequence ID" value="NZ_JAPFQN010000003.1"/>
</dbReference>
<organism evidence="3 4">
    <name type="scientific">Mangrovivirga halotolerans</name>
    <dbReference type="NCBI Taxonomy" id="2993936"/>
    <lineage>
        <taxon>Bacteria</taxon>
        <taxon>Pseudomonadati</taxon>
        <taxon>Bacteroidota</taxon>
        <taxon>Cytophagia</taxon>
        <taxon>Cytophagales</taxon>
        <taxon>Mangrovivirgaceae</taxon>
        <taxon>Mangrovivirga</taxon>
    </lineage>
</organism>
<evidence type="ECO:0000313" key="3">
    <source>
        <dbReference type="EMBL" id="MCX2743302.1"/>
    </source>
</evidence>
<name>A0ABT3RPW4_9BACT</name>
<accession>A0ABT3RPW4</accession>